<sequence>MFRIYHSNRLDLLKELAAALIEREPLADPFQPEVILVQSTGMAQWLQIELATHFGIAANIEFPLPASFIWQMFGRVLPDVPAESAFSKDAMTWKLMSLLPALSRQPGFEVVCRYLSDDDDLRKCHQFAARLADLFDQYLVFRPDWLESWQKGDTVAGLGEAQLWQAPLWRALVEFTAQSGQSPWHRANLYQRFIHTLEAAKSRPAGLPQRVFICGISALPPTYLQALQALGRHVDIHLLFTNPCRYYWGDIRDHAFLAKLQLRTRSDYRQPLEKPVFRRPEQAGSLFDDQGELAVGNPLLASWGKLGRDHLYLLSQLEDGQEVDAFVDPDGEGLLPTLQRDILDLEDHAVLGMRADMLENSGAKRRLDPDDRSLSLHACHSPQREVETLHDWLLAAMNDDPELSPRDIIVMVADIDQYAPAIQAVFGDIGNQRHLPFALSDRRARQLHPVLPAFIRLLDLPRSRFAAEHILSLLEVPALAARFSIREDDRKLLRQWVDESGIRWGLDDDNIRDLMLPATGQHTWQFGLTRMLLGYAMDSRSGDWDGILPYDESSGLIAELAGNLAELLAQLRRWRNTLSLPKTPADWLPCCRAMIEDFFLPDAEAEMALTLLEDQWRQLMRFGIQAGVNQPIGVTLFCDELAARLDQQRVSQRFLAGAINFCTLMPMRSIPFKIVCLLGMNDGVYPRVLPPMGFDLMTQQPRRGDRSRRDDDRYLFLEALLSARQRFYISYIGRSIQDNAARYPSVLVSELADYIAQSFCLPGDESLDVDASAEHVRRHLVQGHPRMPFAPENFIPGSEQQSFAAEWLPSASGGGTPHREFGRPLAERPFNALSFEDLRAFYRHSVRAFFQQRLGVNFRLEERELVAEEPFVIDGLTRYRLDEQLLTALIDGEDPNRLYRKVKAAGNLPYGAFGELFWEKQCDGLAELADKVREHRRREDGKSIEVSLDLDGLTLSGWLTQVQNDGLLRWRPGVLSVGDGMSLWLEHLVWCAMGGAGESRMFGIQGEWRFAALAADEARIFLVALAQGYRQGMQTPLLLLSRSGGAWLNQCFDRDRGEIDWSEGRQQQARDKLLQAWLGDDHVPGDGEDAYIQRVVRQLGEAHLAAIIRAAQTYYLPPFSLNLAVTAAKSTRPRPAP</sequence>
<gene>
    <name evidence="10 12" type="primary">recC</name>
    <name evidence="12" type="ORF">FCN80_11960</name>
</gene>
<dbReference type="Gene3D" id="3.40.50.10930">
    <property type="match status" value="1"/>
</dbReference>
<keyword evidence="13" id="KW-1185">Reference proteome</keyword>
<comment type="function">
    <text evidence="10">A helicase/nuclease that prepares dsDNA breaks (DSB) for recombinational DNA repair. Binds to DSBs and unwinds DNA via a highly rapid and processive ATP-dependent bidirectional helicase activity. Unwinds dsDNA until it encounters a Chi (crossover hotspot instigator) sequence from the 3' direction. Cuts ssDNA a few nucleotides 3' to the Chi site. The properties and activities of the enzyme are changed at Chi. The Chi-altered holoenzyme produces a long 3'-ssDNA overhang and facilitates RecA-binding to the ssDNA for homologous DNA recombination and repair. Holoenzyme degrades any linearized DNA that is unable to undergo homologous recombination. In the holoenzyme this subunit recognizes the wild-type Chi sequence, and when added to isolated RecB increases its ATP-dependent helicase processivity.</text>
</comment>
<comment type="subunit">
    <text evidence="10">Heterotrimer of RecB, RecC and RecD. All subunits contribute to DNA-binding.</text>
</comment>
<evidence type="ECO:0000256" key="8">
    <source>
        <dbReference type="ARBA" id="ARBA00023125"/>
    </source>
</evidence>
<accession>A0ABY2SNB2</accession>
<dbReference type="RefSeq" id="WP_136990390.1">
    <property type="nucleotide sequence ID" value="NZ_SZPQ01000016.1"/>
</dbReference>
<dbReference type="Pfam" id="PF17946">
    <property type="entry name" value="RecC_C"/>
    <property type="match status" value="1"/>
</dbReference>
<dbReference type="PANTHER" id="PTHR30591">
    <property type="entry name" value="RECBCD ENZYME SUBUNIT RECC"/>
    <property type="match status" value="1"/>
</dbReference>
<dbReference type="SUPFAM" id="SSF52980">
    <property type="entry name" value="Restriction endonuclease-like"/>
    <property type="match status" value="1"/>
</dbReference>
<dbReference type="InterPro" id="IPR013986">
    <property type="entry name" value="DExx_box_DNA_helicase_dom_sf"/>
</dbReference>
<evidence type="ECO:0000256" key="2">
    <source>
        <dbReference type="ARBA" id="ARBA00022741"/>
    </source>
</evidence>
<evidence type="ECO:0000256" key="7">
    <source>
        <dbReference type="ARBA" id="ARBA00022840"/>
    </source>
</evidence>
<dbReference type="NCBIfam" id="TIGR01450">
    <property type="entry name" value="recC"/>
    <property type="match status" value="1"/>
</dbReference>
<keyword evidence="5 10" id="KW-0347">Helicase</keyword>
<dbReference type="InterPro" id="IPR027417">
    <property type="entry name" value="P-loop_NTPase"/>
</dbReference>
<evidence type="ECO:0000256" key="6">
    <source>
        <dbReference type="ARBA" id="ARBA00022839"/>
    </source>
</evidence>
<evidence type="ECO:0000256" key="10">
    <source>
        <dbReference type="HAMAP-Rule" id="MF_01486"/>
    </source>
</evidence>
<evidence type="ECO:0000256" key="4">
    <source>
        <dbReference type="ARBA" id="ARBA00022801"/>
    </source>
</evidence>
<dbReference type="InterPro" id="IPR011335">
    <property type="entry name" value="Restrct_endonuc-II-like"/>
</dbReference>
<keyword evidence="3 10" id="KW-0227">DNA damage</keyword>
<organism evidence="12 13">
    <name type="scientific">Martelella alba</name>
    <dbReference type="NCBI Taxonomy" id="2590451"/>
    <lineage>
        <taxon>Bacteria</taxon>
        <taxon>Pseudomonadati</taxon>
        <taxon>Pseudomonadota</taxon>
        <taxon>Alphaproteobacteria</taxon>
        <taxon>Hyphomicrobiales</taxon>
        <taxon>Aurantimonadaceae</taxon>
        <taxon>Martelella</taxon>
    </lineage>
</organism>
<dbReference type="Gene3D" id="1.10.10.160">
    <property type="match status" value="1"/>
</dbReference>
<keyword evidence="2 10" id="KW-0547">Nucleotide-binding</keyword>
<keyword evidence="6 10" id="KW-0269">Exonuclease</keyword>
<feature type="domain" description="RecC C-terminal" evidence="11">
    <location>
        <begin position="832"/>
        <end position="1051"/>
    </location>
</feature>
<dbReference type="InterPro" id="IPR041500">
    <property type="entry name" value="RecC_C"/>
</dbReference>
<dbReference type="Gene3D" id="3.40.50.300">
    <property type="entry name" value="P-loop containing nucleotide triphosphate hydrolases"/>
    <property type="match status" value="2"/>
</dbReference>
<dbReference type="PIRSF" id="PIRSF000980">
    <property type="entry name" value="RecC"/>
    <property type="match status" value="1"/>
</dbReference>
<keyword evidence="7 10" id="KW-0067">ATP-binding</keyword>
<dbReference type="Pfam" id="PF04257">
    <property type="entry name" value="Exonuc_V_gamma"/>
    <property type="match status" value="1"/>
</dbReference>
<protein>
    <recommendedName>
        <fullName evidence="10">RecBCD enzyme subunit RecC</fullName>
    </recommendedName>
    <alternativeName>
        <fullName evidence="10">Exonuclease V subunit RecC</fullName>
        <shortName evidence="10">ExoV subunit RecC</shortName>
    </alternativeName>
    <alternativeName>
        <fullName evidence="10">Helicase/nuclease RecBCD subunit RecC</fullName>
    </alternativeName>
</protein>
<comment type="miscellaneous">
    <text evidence="10">In the RecBCD complex, RecB has a slow 3'-5' helicase, an exonuclease activity and loads RecA onto ssDNA, RecD has a fast 5'-3' helicase activity, while RecC stimulates the ATPase and processivity of the RecB helicase and contributes to recognition of the Chi site.</text>
</comment>
<keyword evidence="1 10" id="KW-0540">Nuclease</keyword>
<comment type="similarity">
    <text evidence="10">Belongs to the RecC family.</text>
</comment>
<keyword evidence="9 10" id="KW-0234">DNA repair</keyword>
<dbReference type="Gene3D" id="1.10.10.990">
    <property type="match status" value="1"/>
</dbReference>
<evidence type="ECO:0000256" key="5">
    <source>
        <dbReference type="ARBA" id="ARBA00022806"/>
    </source>
</evidence>
<dbReference type="NCBIfam" id="NF008289">
    <property type="entry name" value="PRK11069.1"/>
    <property type="match status" value="1"/>
</dbReference>
<proteinExistence type="inferred from homology"/>
<evidence type="ECO:0000259" key="11">
    <source>
        <dbReference type="Pfam" id="PF17946"/>
    </source>
</evidence>
<dbReference type="EMBL" id="SZPQ01000016">
    <property type="protein sequence ID" value="TKI05928.1"/>
    <property type="molecule type" value="Genomic_DNA"/>
</dbReference>
<dbReference type="PANTHER" id="PTHR30591:SF1">
    <property type="entry name" value="RECBCD ENZYME SUBUNIT RECC"/>
    <property type="match status" value="1"/>
</dbReference>
<evidence type="ECO:0000256" key="1">
    <source>
        <dbReference type="ARBA" id="ARBA00022722"/>
    </source>
</evidence>
<keyword evidence="4 10" id="KW-0378">Hydrolase</keyword>
<dbReference type="InterPro" id="IPR006697">
    <property type="entry name" value="RecC"/>
</dbReference>
<dbReference type="SUPFAM" id="SSF52540">
    <property type="entry name" value="P-loop containing nucleoside triphosphate hydrolases"/>
    <property type="match status" value="2"/>
</dbReference>
<name>A0ABY2SNB2_9HYPH</name>
<dbReference type="HAMAP" id="MF_01486">
    <property type="entry name" value="RecC"/>
    <property type="match status" value="1"/>
</dbReference>
<dbReference type="Proteomes" id="UP000305202">
    <property type="component" value="Unassembled WGS sequence"/>
</dbReference>
<evidence type="ECO:0000313" key="12">
    <source>
        <dbReference type="EMBL" id="TKI05928.1"/>
    </source>
</evidence>
<evidence type="ECO:0000256" key="3">
    <source>
        <dbReference type="ARBA" id="ARBA00022763"/>
    </source>
</evidence>
<comment type="caution">
    <text evidence="12">The sequence shown here is derived from an EMBL/GenBank/DDBJ whole genome shotgun (WGS) entry which is preliminary data.</text>
</comment>
<reference evidence="12 13" key="1">
    <citation type="submission" date="2019-04" db="EMBL/GenBank/DDBJ databases">
        <authorList>
            <person name="Li M."/>
            <person name="Gao C."/>
        </authorList>
    </citation>
    <scope>NUCLEOTIDE SEQUENCE [LARGE SCALE GENOMIC DNA]</scope>
    <source>
        <strain evidence="12 13">BGMRC 2031</strain>
    </source>
</reference>
<dbReference type="CDD" id="cd22353">
    <property type="entry name" value="RecC_C-like"/>
    <property type="match status" value="1"/>
</dbReference>
<keyword evidence="8 10" id="KW-0238">DNA-binding</keyword>
<evidence type="ECO:0000256" key="9">
    <source>
        <dbReference type="ARBA" id="ARBA00023204"/>
    </source>
</evidence>
<evidence type="ECO:0000313" key="13">
    <source>
        <dbReference type="Proteomes" id="UP000305202"/>
    </source>
</evidence>